<dbReference type="InterPro" id="IPR000845">
    <property type="entry name" value="Nucleoside_phosphorylase_d"/>
</dbReference>
<dbReference type="Gene3D" id="3.40.50.1580">
    <property type="entry name" value="Nucleoside phosphorylase domain"/>
    <property type="match status" value="1"/>
</dbReference>
<evidence type="ECO:0000313" key="3">
    <source>
        <dbReference type="Proteomes" id="UP001056708"/>
    </source>
</evidence>
<dbReference type="EMBL" id="CP098611">
    <property type="protein sequence ID" value="USR92301.1"/>
    <property type="molecule type" value="Genomic_DNA"/>
</dbReference>
<evidence type="ECO:0000259" key="1">
    <source>
        <dbReference type="Pfam" id="PF01048"/>
    </source>
</evidence>
<organism evidence="2 3">
    <name type="scientific">Phormidium yuhuli AB48</name>
    <dbReference type="NCBI Taxonomy" id="2940671"/>
    <lineage>
        <taxon>Bacteria</taxon>
        <taxon>Bacillati</taxon>
        <taxon>Cyanobacteriota</taxon>
        <taxon>Cyanophyceae</taxon>
        <taxon>Oscillatoriophycideae</taxon>
        <taxon>Oscillatoriales</taxon>
        <taxon>Oscillatoriaceae</taxon>
        <taxon>Phormidium</taxon>
        <taxon>Phormidium yuhuli</taxon>
    </lineage>
</organism>
<protein>
    <recommendedName>
        <fullName evidence="1">Nucleoside phosphorylase domain-containing protein</fullName>
    </recommendedName>
</protein>
<keyword evidence="3" id="KW-1185">Reference proteome</keyword>
<dbReference type="Pfam" id="PF01048">
    <property type="entry name" value="PNP_UDP_1"/>
    <property type="match status" value="1"/>
</dbReference>
<gene>
    <name evidence="2" type="ORF">NEA10_06145</name>
</gene>
<reference evidence="2" key="1">
    <citation type="submission" date="2022-06" db="EMBL/GenBank/DDBJ databases">
        <title>Genome sequence of Phormidium yuhuli AB48 isolated from an industrial photobioreactor environment.</title>
        <authorList>
            <person name="Qiu Y."/>
            <person name="Noonan A.J.C."/>
            <person name="Dofher K."/>
            <person name="Koch M."/>
            <person name="Kieft B."/>
            <person name="Lin X."/>
            <person name="Ziels R.M."/>
            <person name="Hallam S.J."/>
        </authorList>
    </citation>
    <scope>NUCLEOTIDE SEQUENCE</scope>
    <source>
        <strain evidence="2">AB48</strain>
    </source>
</reference>
<dbReference type="Proteomes" id="UP001056708">
    <property type="component" value="Chromosome"/>
</dbReference>
<name>A0ABY5AU67_9CYAN</name>
<evidence type="ECO:0000313" key="2">
    <source>
        <dbReference type="EMBL" id="USR92301.1"/>
    </source>
</evidence>
<sequence>MSLSLDLILVPQGAEYQAVKRAQLPIPIVAIPAGLTAVEASLKTWRSQPQYRQAKRVLVMGLGGSLIPQLRPGDVVLCDRCLSPQGESQGADDHLLRQLAHLYEKQGQPLPQYSVYSSDRILHLAQQKQQLAQTSGAAVVDMEGWAIWQAFPHVAMIRVISDDCQQDLPDISKAIAPNGNLKPITLTQAFLKQPAAAMKLIQGSLQGLHQLTQTAHQLNPHLTP</sequence>
<dbReference type="RefSeq" id="WP_252664409.1">
    <property type="nucleotide sequence ID" value="NZ_CP098611.1"/>
</dbReference>
<proteinExistence type="predicted"/>
<feature type="domain" description="Nucleoside phosphorylase" evidence="1">
    <location>
        <begin position="53"/>
        <end position="164"/>
    </location>
</feature>
<dbReference type="InterPro" id="IPR035994">
    <property type="entry name" value="Nucleoside_phosphorylase_sf"/>
</dbReference>
<dbReference type="SUPFAM" id="SSF53167">
    <property type="entry name" value="Purine and uridine phosphorylases"/>
    <property type="match status" value="1"/>
</dbReference>
<accession>A0ABY5AU67</accession>